<keyword evidence="1" id="KW-0677">Repeat</keyword>
<dbReference type="SMART" id="SM00054">
    <property type="entry name" value="EFh"/>
    <property type="match status" value="3"/>
</dbReference>
<evidence type="ECO:0000313" key="6">
    <source>
        <dbReference type="Proteomes" id="UP000549394"/>
    </source>
</evidence>
<dbReference type="InterPro" id="IPR011992">
    <property type="entry name" value="EF-hand-dom_pair"/>
</dbReference>
<protein>
    <submittedName>
        <fullName evidence="5">DgyrCDS8289</fullName>
    </submittedName>
</protein>
<dbReference type="AlphaFoldDB" id="A0A7I8VTY6"/>
<dbReference type="InterPro" id="IPR050230">
    <property type="entry name" value="CALM/Myosin/TropC-like"/>
</dbReference>
<evidence type="ECO:0000256" key="1">
    <source>
        <dbReference type="ARBA" id="ARBA00022737"/>
    </source>
</evidence>
<dbReference type="Proteomes" id="UP000549394">
    <property type="component" value="Unassembled WGS sequence"/>
</dbReference>
<feature type="region of interest" description="Disordered" evidence="3">
    <location>
        <begin position="1"/>
        <end position="72"/>
    </location>
</feature>
<evidence type="ECO:0000256" key="2">
    <source>
        <dbReference type="ARBA" id="ARBA00022837"/>
    </source>
</evidence>
<dbReference type="InterPro" id="IPR018247">
    <property type="entry name" value="EF_Hand_1_Ca_BS"/>
</dbReference>
<proteinExistence type="predicted"/>
<dbReference type="OrthoDB" id="26525at2759"/>
<gene>
    <name evidence="5" type="ORF">DGYR_LOCUS7892</name>
</gene>
<feature type="compositionally biased region" description="Basic and acidic residues" evidence="3">
    <location>
        <begin position="51"/>
        <end position="71"/>
    </location>
</feature>
<dbReference type="Pfam" id="PF00036">
    <property type="entry name" value="EF-hand_1"/>
    <property type="match status" value="1"/>
</dbReference>
<sequence>MAQKKSASFMEKLQKFTRPSQSSKKKQPQTAPPKSKEPVKVINRILQTPVRKKEEERPKFGVETPKVRPNEKTNIFTMPASAANTRHPPPPPPLHPPPSFQRLETPKQHEIDEDEFRLKALIAESILHGKHDGLSEEQIKEYQEAFAVFDKDQDGIITKEELGHVLFAIGQRPTMKQIEHVLQRVSGGAPGVTFDQFVALMNQGSDDYDGELRQVFSVFDLNSDGVLSTDEVYHVMAQLSDKIKYEEVKEMVQEADSNGDGYVDFSEFKTILQAK</sequence>
<dbReference type="PROSITE" id="PS50222">
    <property type="entry name" value="EF_HAND_2"/>
    <property type="match status" value="3"/>
</dbReference>
<dbReference type="FunFam" id="1.10.238.10:FF:000527">
    <property type="entry name" value="Calmodulin-3"/>
    <property type="match status" value="1"/>
</dbReference>
<feature type="domain" description="EF-hand" evidence="4">
    <location>
        <begin position="243"/>
        <end position="275"/>
    </location>
</feature>
<feature type="domain" description="EF-hand" evidence="4">
    <location>
        <begin position="207"/>
        <end position="242"/>
    </location>
</feature>
<accession>A0A7I8VTY6</accession>
<dbReference type="GO" id="GO:0005509">
    <property type="term" value="F:calcium ion binding"/>
    <property type="evidence" value="ECO:0007669"/>
    <property type="project" value="InterPro"/>
</dbReference>
<dbReference type="GO" id="GO:0016460">
    <property type="term" value="C:myosin II complex"/>
    <property type="evidence" value="ECO:0007669"/>
    <property type="project" value="TreeGrafter"/>
</dbReference>
<name>A0A7I8VTY6_9ANNE</name>
<keyword evidence="2" id="KW-0106">Calcium</keyword>
<reference evidence="5 6" key="1">
    <citation type="submission" date="2020-08" db="EMBL/GenBank/DDBJ databases">
        <authorList>
            <person name="Hejnol A."/>
        </authorList>
    </citation>
    <scope>NUCLEOTIDE SEQUENCE [LARGE SCALE GENOMIC DNA]</scope>
</reference>
<dbReference type="CDD" id="cd00051">
    <property type="entry name" value="EFh"/>
    <property type="match status" value="2"/>
</dbReference>
<dbReference type="SUPFAM" id="SSF47473">
    <property type="entry name" value="EF-hand"/>
    <property type="match status" value="1"/>
</dbReference>
<dbReference type="PANTHER" id="PTHR23048:SF0">
    <property type="entry name" value="CALMODULIN LIKE 3"/>
    <property type="match status" value="1"/>
</dbReference>
<evidence type="ECO:0000259" key="4">
    <source>
        <dbReference type="PROSITE" id="PS50222"/>
    </source>
</evidence>
<dbReference type="EMBL" id="CAJFCJ010000011">
    <property type="protein sequence ID" value="CAD5119697.1"/>
    <property type="molecule type" value="Genomic_DNA"/>
</dbReference>
<comment type="caution">
    <text evidence="5">The sequence shown here is derived from an EMBL/GenBank/DDBJ whole genome shotgun (WGS) entry which is preliminary data.</text>
</comment>
<dbReference type="Pfam" id="PF13499">
    <property type="entry name" value="EF-hand_7"/>
    <property type="match status" value="1"/>
</dbReference>
<feature type="domain" description="EF-hand" evidence="4">
    <location>
        <begin position="137"/>
        <end position="172"/>
    </location>
</feature>
<dbReference type="InterPro" id="IPR002048">
    <property type="entry name" value="EF_hand_dom"/>
</dbReference>
<evidence type="ECO:0000313" key="5">
    <source>
        <dbReference type="EMBL" id="CAD5119697.1"/>
    </source>
</evidence>
<keyword evidence="6" id="KW-1185">Reference proteome</keyword>
<dbReference type="PANTHER" id="PTHR23048">
    <property type="entry name" value="MYOSIN LIGHT CHAIN 1, 3"/>
    <property type="match status" value="1"/>
</dbReference>
<dbReference type="PROSITE" id="PS00018">
    <property type="entry name" value="EF_HAND_1"/>
    <property type="match status" value="3"/>
</dbReference>
<evidence type="ECO:0000256" key="3">
    <source>
        <dbReference type="SAM" id="MobiDB-lite"/>
    </source>
</evidence>
<organism evidence="5 6">
    <name type="scientific">Dimorphilus gyrociliatus</name>
    <dbReference type="NCBI Taxonomy" id="2664684"/>
    <lineage>
        <taxon>Eukaryota</taxon>
        <taxon>Metazoa</taxon>
        <taxon>Spiralia</taxon>
        <taxon>Lophotrochozoa</taxon>
        <taxon>Annelida</taxon>
        <taxon>Polychaeta</taxon>
        <taxon>Polychaeta incertae sedis</taxon>
        <taxon>Dinophilidae</taxon>
        <taxon>Dimorphilus</taxon>
    </lineage>
</organism>
<dbReference type="Gene3D" id="1.10.238.10">
    <property type="entry name" value="EF-hand"/>
    <property type="match status" value="2"/>
</dbReference>